<dbReference type="Pfam" id="PF22672">
    <property type="entry name" value="DBL_C"/>
    <property type="match status" value="1"/>
</dbReference>
<feature type="compositionally biased region" description="Gly residues" evidence="1">
    <location>
        <begin position="2217"/>
        <end position="2242"/>
    </location>
</feature>
<dbReference type="Pfam" id="PF15445">
    <property type="entry name" value="ATS"/>
    <property type="match status" value="1"/>
</dbReference>
<feature type="region of interest" description="Disordered" evidence="1">
    <location>
        <begin position="1025"/>
        <end position="1053"/>
    </location>
</feature>
<feature type="compositionally biased region" description="Low complexity" evidence="1">
    <location>
        <begin position="796"/>
        <end position="808"/>
    </location>
</feature>
<proteinExistence type="predicted"/>
<feature type="compositionally biased region" description="Low complexity" evidence="1">
    <location>
        <begin position="2072"/>
        <end position="2101"/>
    </location>
</feature>
<feature type="domain" description="Duffy-antigen binding" evidence="2">
    <location>
        <begin position="1655"/>
        <end position="1837"/>
    </location>
</feature>
<evidence type="ECO:0000313" key="5">
    <source>
        <dbReference type="EMBL" id="SCQ12827.1"/>
    </source>
</evidence>
<gene>
    <name evidence="5" type="ORF">PGABG01_0021400</name>
</gene>
<evidence type="ECO:0000256" key="1">
    <source>
        <dbReference type="SAM" id="MobiDB-lite"/>
    </source>
</evidence>
<feature type="compositionally biased region" description="Low complexity" evidence="1">
    <location>
        <begin position="2560"/>
        <end position="2576"/>
    </location>
</feature>
<protein>
    <submittedName>
        <fullName evidence="5">Erythrocyte membrane protein 1, PfEMP1, putative</fullName>
    </submittedName>
</protein>
<feature type="compositionally biased region" description="Polar residues" evidence="1">
    <location>
        <begin position="2577"/>
        <end position="2613"/>
    </location>
</feature>
<comment type="caution">
    <text evidence="5">The sequence shown here is derived from an EMBL/GenBank/DDBJ whole genome shotgun (WGS) entry which is preliminary data.</text>
</comment>
<feature type="compositionally biased region" description="Gly residues" evidence="1">
    <location>
        <begin position="2374"/>
        <end position="2386"/>
    </location>
</feature>
<dbReference type="Gene3D" id="1.20.1310.20">
    <property type="entry name" value="Duffy-antigen binding domain"/>
    <property type="match status" value="4"/>
</dbReference>
<feature type="compositionally biased region" description="Polar residues" evidence="1">
    <location>
        <begin position="2432"/>
        <end position="2462"/>
    </location>
</feature>
<feature type="domain" description="Duffy-binding-like" evidence="4">
    <location>
        <begin position="1492"/>
        <end position="1564"/>
    </location>
</feature>
<organism evidence="5 6">
    <name type="scientific">Plasmodium gaboni</name>
    <dbReference type="NCBI Taxonomy" id="647221"/>
    <lineage>
        <taxon>Eukaryota</taxon>
        <taxon>Sar</taxon>
        <taxon>Alveolata</taxon>
        <taxon>Apicomplexa</taxon>
        <taxon>Aconoidasida</taxon>
        <taxon>Haemosporida</taxon>
        <taxon>Plasmodiidae</taxon>
        <taxon>Plasmodium</taxon>
        <taxon>Plasmodium (Laverania)</taxon>
    </lineage>
</organism>
<dbReference type="InterPro" id="IPR008602">
    <property type="entry name" value="Duffy-antigen-binding"/>
</dbReference>
<dbReference type="InterPro" id="IPR042202">
    <property type="entry name" value="Duffy-ag-bd_sf"/>
</dbReference>
<feature type="compositionally biased region" description="Polar residues" evidence="1">
    <location>
        <begin position="2346"/>
        <end position="2357"/>
    </location>
</feature>
<feature type="compositionally biased region" description="Basic and acidic residues" evidence="1">
    <location>
        <begin position="886"/>
        <end position="895"/>
    </location>
</feature>
<evidence type="ECO:0000259" key="2">
    <source>
        <dbReference type="Pfam" id="PF05424"/>
    </source>
</evidence>
<feature type="compositionally biased region" description="Gly residues" evidence="1">
    <location>
        <begin position="2409"/>
        <end position="2423"/>
    </location>
</feature>
<feature type="region of interest" description="Disordered" evidence="1">
    <location>
        <begin position="2346"/>
        <end position="2462"/>
    </location>
</feature>
<feature type="compositionally biased region" description="Polar residues" evidence="1">
    <location>
        <begin position="2390"/>
        <end position="2407"/>
    </location>
</feature>
<feature type="region of interest" description="Disordered" evidence="1">
    <location>
        <begin position="2560"/>
        <end position="2638"/>
    </location>
</feature>
<dbReference type="Proteomes" id="UP000831156">
    <property type="component" value="Unassembled WGS sequence"/>
</dbReference>
<evidence type="ECO:0000259" key="4">
    <source>
        <dbReference type="Pfam" id="PF22672"/>
    </source>
</evidence>
<feature type="region of interest" description="Disordered" evidence="1">
    <location>
        <begin position="2019"/>
        <end position="2179"/>
    </location>
</feature>
<reference evidence="5" key="1">
    <citation type="submission" date="2016-09" db="EMBL/GenBank/DDBJ databases">
        <authorList>
            <consortium name="Pathogen Informatics"/>
            <person name="Sun Q."/>
            <person name="Inoue M."/>
        </authorList>
    </citation>
    <scope>NUCLEOTIDE SEQUENCE</scope>
</reference>
<dbReference type="Pfam" id="PF05424">
    <property type="entry name" value="Duffy_binding"/>
    <property type="match status" value="3"/>
</dbReference>
<dbReference type="EMBL" id="FMKD01000054">
    <property type="protein sequence ID" value="SCQ12827.1"/>
    <property type="molecule type" value="Genomic_DNA"/>
</dbReference>
<name>A0ABY0KWB9_9APIC</name>
<dbReference type="SUPFAM" id="SSF140924">
    <property type="entry name" value="Duffy binding domain-like"/>
    <property type="match status" value="5"/>
</dbReference>
<feature type="domain" description="Duffy-antigen binding" evidence="2">
    <location>
        <begin position="570"/>
        <end position="735"/>
    </location>
</feature>
<evidence type="ECO:0000313" key="6">
    <source>
        <dbReference type="Proteomes" id="UP000831156"/>
    </source>
</evidence>
<feature type="compositionally biased region" description="Polar residues" evidence="1">
    <location>
        <begin position="2030"/>
        <end position="2049"/>
    </location>
</feature>
<dbReference type="Gene3D" id="1.20.58.830">
    <property type="match status" value="5"/>
</dbReference>
<feature type="region of interest" description="Disordered" evidence="1">
    <location>
        <begin position="886"/>
        <end position="907"/>
    </location>
</feature>
<dbReference type="InterPro" id="IPR054595">
    <property type="entry name" value="DBL_C"/>
</dbReference>
<accession>A0ABY0KWB9</accession>
<feature type="compositionally biased region" description="Basic and acidic residues" evidence="1">
    <location>
        <begin position="2019"/>
        <end position="2028"/>
    </location>
</feature>
<feature type="domain" description="Duffy-antigen binding" evidence="2">
    <location>
        <begin position="1305"/>
        <end position="1476"/>
    </location>
</feature>
<feature type="region of interest" description="Disordered" evidence="1">
    <location>
        <begin position="793"/>
        <end position="828"/>
    </location>
</feature>
<feature type="domain" description="Plasmodium falciparum erythrocyte membrane protein 1 acidic terminal segment" evidence="3">
    <location>
        <begin position="2524"/>
        <end position="2765"/>
    </location>
</feature>
<dbReference type="InterPro" id="IPR029211">
    <property type="entry name" value="PfEMP1_ATS"/>
</dbReference>
<keyword evidence="6" id="KW-1185">Reference proteome</keyword>
<sequence>MGTTQSHEKSSLLKNFQYMLHHDAGGNTKLLYFDYLNFLHYELQHKAWKWDTYTRHVNGGAGSGGGVTLSEDQQFCGWKQIQEQIFKTLQQHITGKNKYTWKDDVEPLINIEEKKHFTNSPPNCSKIKIETKDIPELNNAVFPDQSKSQQRNCGLKTSKDIHIPLRRRGLLVSYIYKYLKEVENDFTKETTDQSHIENILKKNINIKEGSTDTNFNLTKDLVEGIAKEISKLIKDKHKNDDTAFCKEWERTMDDYFKLLQGIDIVDDKETNELQCLIQTIEGKVGNKNAFKRAWTTHFRNIVTKLKNNDFTNEITKKPCPVDRSEKSQCVRFFEEWAEEFCALKRNLGNMVVEECGKTPQGNNCKGLCNMYEKFMNESKPYFTTYMNTCADERYGNTGQNKKELENSFIQAAMNSMTECCTGKEHCNQTELFQLNEDKSNIRYKCFCPDGQYNSKRDSQPECKNLLNPSGSGTLQGQIVAPQPPVTASQTTTSVSTTPNCDADNTKCGYKDFIETSGYNKIKGQQNCCGLKNAAENANSKRKIKWRNKNDEGCDYLTRDPFKKDPIPEEVYLPPRKQNLCFQGLDGTMSGTDVKDEQSLKKHLMKVSVTEGYNLGEYYKEKNKSGDDTKYNYDVSPCSALKYSFLDLRDIILGYDMVEHDSTGTGGKLSGIFKNGSQTKSAEAGKPGSTKRREFWNDHKSCVWNAMLCGYKRGRDGNGGTANSVTDLQNCNTMPDDTTYPIGIDRDSGTKFQFLRWTIEWSEDFCNKRKKLADKVVKACGECKNASDDYHSKNTIGSTSSGSSTNYSGTEKHECSNGASGGKSDPDCGDCKTKCDDCKEACQKYKEFVEGKSGQSGNNNWRHQWNNMETKYTKLMDDAREKIKEYHEKQQEERRKVGSTGGSNDSTPPYMEKCGTDELCIKSDIDSFFQNLHDKGISTLSSYINSVTTTCGEDNAKWGRNTVVQEASGATVTSGQSSSTTMYPQPFGDNPTGFKYACECRIPSREELCGDSDMYRNRWDCNSGGTTATGATGVSRKRRAASGTPTNYELCKDKSNNTDATREAQAGELQGAKLDEKDVVFFNLFDSWYKDIQNMLDQNIKRIMDECNQDKIMKKPGASGATISGNTRSPLCQSCRDSCECYKLWVSGITEQWRKQQNNFKHFETKQPSGASGKVTMNDFLFSSCWEDYIEEQSKRGKTINISELNVSGDDGDMIDVLMDRCGDTPSGAQTKFDDRIKKAEKKKTMCDRNQDRCKDSGKPLECGKVGKDGGNVNNCHAKKYDDIKKNNANEREKNWDCTGKDKYKDVCMSPRTQQLCVANMYTSKKIQEKAFKSQETIKTHIEAAMKKETENLYQYYNLTEEGKGPIISKTPDGTKGDTDKNGMPQNFCLAAQRTYNDFKHMVLGDSISKHKAIHDIGEEIKKVLDKSGGGGKSPHDWWEQNSDKFWDAIKCGIKEATSKNTATSGSKNFSGNECGRYPPDNTDDQFVWWFKEWGQEFCVERNKHMKGINATCSGGSSSSRCPNNGNQLTGDCKNKCDKYKDFIKEKQSEWDKQKKKYEREHPGDDVSQLFGEFPECLETNFETIFENSGNTAASVKPGNSGSNTTYFDASDICSCEQQTYKSDGRHPSTCKDKSNDTAWRSGSVKIGTNGQPLRGVFAPPRRQKLCLANLHPINFGKPDTRTTSTDNKKNDIFNRLKIVAEREAFYLWKQHVPQDNKDDEKYHKKACCAIRRSFFDIGDIVKGIDLWDDAYTQYFDGIISGVFKEDLEEKNKNKSTGGTNNPIDPDKIKQERKNWWDSKKNDVWDAMQNGVTNALNDKNKNGKTYKDIKCMKDDNGIRNFVLFATPQFMRWFKEWTNQFCEEYKEHIGEVEQKCKSTSGNNNQCNDGANSGCKEACTKYTNWINSKRKEWLGMKNYYNRIMSTGKSSTESPDGTDYSDVMIPTAIGYLNTRCNQAIDGKRNCCFCDKVGTTSQTNGKPLEHMDLVVALKDQRYSKYRGQCTDCQLKHIKDQIGKIEEKVKERETEKKKTQVASKPQAKSQVATGTSGDSTGVGKAPVTKPGSDSTSGTGGEAAKPVAAKPAAAKPVAAKPASGGPDASGSGNVKPEVPRPQSSEPQGPVGHDTSGKPQGPPPQGDSNSRSSKDGHGAAAPQHQPTTPIRRDQEDGGLIPGNGVTKIVEHGSTGSTAISVATVAGPAAQATPAPDNTAVVDASSSSSGGSGGGGSDPTTGGGGSQGGGAGGPSSQGPQVDGGKVAAEPVAPTTQTKPADLGELWKTIRDTASLAGGLGVLGTSAVISAVKDNISEALQVAKGAAEIAGGAAIMGLGAGIHVGKSLYEKINADTSQARVDGTHQGSNTAPGPANGAASPVQPGNSGNSGTGPSSGTGSTGNQDTSGQVASGSSTHTASQPPGGGGPGGGGSGGTLPGPISSPGAQGQVTPQGSPQGQGSHVTGSQTPSHSDLTSDILTSTISPVGISIALGSIALLYYLKKKTTAKSPDLFRVLEIPQKDSGMPRYRSANSGYQCSSDVTSSDSEVDEVDINEIYGYGGGKHKTLIDIILRPSTSGTTPNSGTTQPSGNTTYSGTIPSGDTINSGNTQNSGTDSIVDNPYSDNIYSDTIYSDTTIPSDTTTTYSDTTPPSDNTIYSDTHFIIQIQDRQLGGNNTHIYDVGGVYSGISSGTPGTSGTNIYTTTHNMDIPKYVSPHTYMSPHTYISPHTHNMDNTTYTTTYVSPHIYSGTDLINDSLYSDRHIDIYEEMLKRKEKELYSGGNTT</sequence>
<evidence type="ECO:0000259" key="3">
    <source>
        <dbReference type="Pfam" id="PF15445"/>
    </source>
</evidence>
<feature type="region of interest" description="Disordered" evidence="1">
    <location>
        <begin position="2197"/>
        <end position="2266"/>
    </location>
</feature>
<feature type="compositionally biased region" description="Low complexity" evidence="1">
    <location>
        <begin position="2614"/>
        <end position="2638"/>
    </location>
</feature>